<evidence type="ECO:0000313" key="1">
    <source>
        <dbReference type="EMBL" id="WDE08780.1"/>
    </source>
</evidence>
<gene>
    <name evidence="1" type="ORF">SG34_033320</name>
</gene>
<dbReference type="EMBL" id="CP059734">
    <property type="protein sequence ID" value="WDE08780.1"/>
    <property type="molecule type" value="Genomic_DNA"/>
</dbReference>
<dbReference type="Proteomes" id="UP000032352">
    <property type="component" value="Chromosome pTvir"/>
</dbReference>
<sequence length="274" mass="30402">MNPHEYEVFGELTTEHGVLYAEDDEAKTLRVESVGDAELSKFVPFIKQYADKKGLKKLSVKVSDSQALYFFQHGFQVEASILAYYGMQDAIFVVCYMDDELPDTNTEQHAILEQALSGHAARADTHQVQNVTISNAGMAAKVKVEDADKLVYPGREVLTGSNSLESTKFFAQIGNKTVATAHAQFNKTDKAVEFSDFTVNTEYDANVLIAALLADMEAFYLSKKCLTAFTIVSANSLAINTICAENHYEFGGTLKNEFVIENSLVSLNTWFKRL</sequence>
<keyword evidence="2" id="KW-1185">Reference proteome</keyword>
<protein>
    <submittedName>
        <fullName evidence="1">Uncharacterized protein</fullName>
    </submittedName>
</protein>
<organism evidence="1 2">
    <name type="scientific">Thalassomonas viridans</name>
    <dbReference type="NCBI Taxonomy" id="137584"/>
    <lineage>
        <taxon>Bacteria</taxon>
        <taxon>Pseudomonadati</taxon>
        <taxon>Pseudomonadota</taxon>
        <taxon>Gammaproteobacteria</taxon>
        <taxon>Alteromonadales</taxon>
        <taxon>Colwelliaceae</taxon>
        <taxon>Thalassomonas</taxon>
    </lineage>
</organism>
<dbReference type="RefSeq" id="WP_044836477.1">
    <property type="nucleotide sequence ID" value="NZ_CP059734.1"/>
</dbReference>
<reference evidence="1 2" key="1">
    <citation type="journal article" date="2015" name="Genome Announc.">
        <title>Draft Genome Sequences of Marine Isolates of Thalassomonas viridans and Thalassomonas actiniarum.</title>
        <authorList>
            <person name="Olonade I."/>
            <person name="van Zyl L.J."/>
            <person name="Trindade M."/>
        </authorList>
    </citation>
    <scope>NUCLEOTIDE SEQUENCE [LARGE SCALE GENOMIC DNA]</scope>
    <source>
        <strain evidence="1 2">XOM25</strain>
    </source>
</reference>
<dbReference type="KEGG" id="tvd:SG34_033320"/>
<accession>A0AAE9ZA57</accession>
<reference evidence="1 2" key="2">
    <citation type="journal article" date="2022" name="Mar. Drugs">
        <title>Bioassay-Guided Fractionation Leads to the Detection of Cholic Acid Generated by the Rare Thalassomonas sp.</title>
        <authorList>
            <person name="Pheiffer F."/>
            <person name="Schneider Y.K."/>
            <person name="Hansen E.H."/>
            <person name="Andersen J.H."/>
            <person name="Isaksson J."/>
            <person name="Busche T."/>
            <person name="R C."/>
            <person name="Kalinowski J."/>
            <person name="Zyl L.V."/>
            <person name="Trindade M."/>
        </authorList>
    </citation>
    <scope>NUCLEOTIDE SEQUENCE [LARGE SCALE GENOMIC DNA]</scope>
    <source>
        <strain evidence="1 2">XOM25</strain>
    </source>
</reference>
<proteinExistence type="predicted"/>
<name>A0AAE9ZA57_9GAMM</name>
<evidence type="ECO:0000313" key="2">
    <source>
        <dbReference type="Proteomes" id="UP000032352"/>
    </source>
</evidence>
<dbReference type="AlphaFoldDB" id="A0AAE9ZA57"/>